<accession>A0A504U9T0</accession>
<dbReference type="InterPro" id="IPR052572">
    <property type="entry name" value="UPF0153_domain"/>
</dbReference>
<dbReference type="OrthoDB" id="7202843at2"/>
<reference evidence="1 2" key="1">
    <citation type="submission" date="2019-06" db="EMBL/GenBank/DDBJ databases">
        <title>Rhizobium sp. CL12 isolated from roots of soybean.</title>
        <authorList>
            <person name="Wang C."/>
        </authorList>
    </citation>
    <scope>NUCLEOTIDE SEQUENCE [LARGE SCALE GENOMIC DNA]</scope>
    <source>
        <strain evidence="1 2">CL12</strain>
    </source>
</reference>
<sequence length="140" mass="15055">MTDLQSVAGPALVEARRCGTCSLCCILPDIDELDKPANEPCRHCLTGGGCAAYAARPATCRDFYCLWRTDASLGPEWEPSISGMMLYAQGPQLTVLVDPERGEDWRRAPYLGELEAKARALKADGGYVVVYVGDAVTVVG</sequence>
<evidence type="ECO:0000313" key="2">
    <source>
        <dbReference type="Proteomes" id="UP000316429"/>
    </source>
</evidence>
<name>A0A504U9T0_9HYPH</name>
<dbReference type="EMBL" id="VFYP01000003">
    <property type="protein sequence ID" value="TPP06486.1"/>
    <property type="molecule type" value="Genomic_DNA"/>
</dbReference>
<protein>
    <recommendedName>
        <fullName evidence="3">YkgJ family cysteine cluster protein</fullName>
    </recommendedName>
</protein>
<keyword evidence="2" id="KW-1185">Reference proteome</keyword>
<dbReference type="PANTHER" id="PTHR36931:SF1">
    <property type="entry name" value="UPF0153 PROTEIN YEIW"/>
    <property type="match status" value="1"/>
</dbReference>
<evidence type="ECO:0000313" key="1">
    <source>
        <dbReference type="EMBL" id="TPP06486.1"/>
    </source>
</evidence>
<gene>
    <name evidence="1" type="ORF">FJQ55_17190</name>
</gene>
<dbReference type="RefSeq" id="WP_140830130.1">
    <property type="nucleotide sequence ID" value="NZ_VFYP01000003.1"/>
</dbReference>
<dbReference type="PANTHER" id="PTHR36931">
    <property type="entry name" value="UPF0153 PROTEIN YEIW"/>
    <property type="match status" value="1"/>
</dbReference>
<proteinExistence type="predicted"/>
<evidence type="ECO:0008006" key="3">
    <source>
        <dbReference type="Google" id="ProtNLM"/>
    </source>
</evidence>
<comment type="caution">
    <text evidence="1">The sequence shown here is derived from an EMBL/GenBank/DDBJ whole genome shotgun (WGS) entry which is preliminary data.</text>
</comment>
<organism evidence="1 2">
    <name type="scientific">Rhizobium glycinendophyticum</name>
    <dbReference type="NCBI Taxonomy" id="2589807"/>
    <lineage>
        <taxon>Bacteria</taxon>
        <taxon>Pseudomonadati</taxon>
        <taxon>Pseudomonadota</taxon>
        <taxon>Alphaproteobacteria</taxon>
        <taxon>Hyphomicrobiales</taxon>
        <taxon>Rhizobiaceae</taxon>
        <taxon>Rhizobium/Agrobacterium group</taxon>
        <taxon>Rhizobium</taxon>
    </lineage>
</organism>
<dbReference type="AlphaFoldDB" id="A0A504U9T0"/>
<dbReference type="Proteomes" id="UP000316429">
    <property type="component" value="Unassembled WGS sequence"/>
</dbReference>